<evidence type="ECO:0000256" key="4">
    <source>
        <dbReference type="ARBA" id="ARBA00023136"/>
    </source>
</evidence>
<feature type="transmembrane region" description="Helical" evidence="5">
    <location>
        <begin position="133"/>
        <end position="157"/>
    </location>
</feature>
<dbReference type="GO" id="GO:0005384">
    <property type="term" value="F:manganese ion transmembrane transporter activity"/>
    <property type="evidence" value="ECO:0007669"/>
    <property type="project" value="InterPro"/>
</dbReference>
<accession>G8PAC2</accession>
<dbReference type="PANTHER" id="PTHR31851">
    <property type="entry name" value="FE(2+)/MN(2+) TRANSPORTER PCL1"/>
    <property type="match status" value="1"/>
</dbReference>
<evidence type="ECO:0000256" key="1">
    <source>
        <dbReference type="ARBA" id="ARBA00004127"/>
    </source>
</evidence>
<organism evidence="6 7">
    <name type="scientific">Pediococcus claussenii (strain ATCC BAA-344 / DSM 14800 / JCM 18046 / KCTC 3811 / LMG 21948 / P06)</name>
    <dbReference type="NCBI Taxonomy" id="701521"/>
    <lineage>
        <taxon>Bacteria</taxon>
        <taxon>Bacillati</taxon>
        <taxon>Bacillota</taxon>
        <taxon>Bacilli</taxon>
        <taxon>Lactobacillales</taxon>
        <taxon>Lactobacillaceae</taxon>
        <taxon>Pediococcus</taxon>
    </lineage>
</organism>
<evidence type="ECO:0000313" key="7">
    <source>
        <dbReference type="Proteomes" id="UP000005444"/>
    </source>
</evidence>
<dbReference type="Pfam" id="PF01988">
    <property type="entry name" value="VIT1"/>
    <property type="match status" value="2"/>
</dbReference>
<protein>
    <submittedName>
        <fullName evidence="6">VIT family protein</fullName>
    </submittedName>
</protein>
<dbReference type="HOGENOM" id="CLU_038957_3_0_9"/>
<dbReference type="EMBL" id="CP003137">
    <property type="protein sequence ID" value="AEV94561.1"/>
    <property type="molecule type" value="Genomic_DNA"/>
</dbReference>
<keyword evidence="3 5" id="KW-1133">Transmembrane helix</keyword>
<feature type="transmembrane region" description="Helical" evidence="5">
    <location>
        <begin position="197"/>
        <end position="219"/>
    </location>
</feature>
<evidence type="ECO:0000256" key="3">
    <source>
        <dbReference type="ARBA" id="ARBA00022989"/>
    </source>
</evidence>
<keyword evidence="2 5" id="KW-0812">Transmembrane</keyword>
<reference evidence="6 7" key="1">
    <citation type="journal article" date="2012" name="J. Bacteriol.">
        <title>Complete Genome Sequence of the Beer Spoilage Organism Pediococcus claussenii ATCC BAA-344T.</title>
        <authorList>
            <person name="Pittet V."/>
            <person name="Abegunde T."/>
            <person name="Marfleet T."/>
            <person name="Haakensen M."/>
            <person name="Morrow K."/>
            <person name="Jayaprakash T."/>
            <person name="Schroeder K."/>
            <person name="Trost B."/>
            <person name="Byrns S."/>
            <person name="Bergsveinson J."/>
            <person name="Kusalik A."/>
            <person name="Ziola B."/>
        </authorList>
    </citation>
    <scope>NUCLEOTIDE SEQUENCE [LARGE SCALE GENOMIC DNA]</scope>
    <source>
        <strain evidence="6 7">ATCC BAA-344</strain>
    </source>
</reference>
<dbReference type="KEGG" id="pce:PECL_238"/>
<evidence type="ECO:0000256" key="5">
    <source>
        <dbReference type="SAM" id="Phobius"/>
    </source>
</evidence>
<dbReference type="Proteomes" id="UP000005444">
    <property type="component" value="Chromosome"/>
</dbReference>
<dbReference type="GO" id="GO:0012505">
    <property type="term" value="C:endomembrane system"/>
    <property type="evidence" value="ECO:0007669"/>
    <property type="project" value="UniProtKB-SubCell"/>
</dbReference>
<dbReference type="AlphaFoldDB" id="G8PAC2"/>
<name>G8PAC2_PEDCP</name>
<evidence type="ECO:0000256" key="2">
    <source>
        <dbReference type="ARBA" id="ARBA00022692"/>
    </source>
</evidence>
<evidence type="ECO:0000313" key="6">
    <source>
        <dbReference type="EMBL" id="AEV94561.1"/>
    </source>
</evidence>
<keyword evidence="7" id="KW-1185">Reference proteome</keyword>
<feature type="transmembrane region" description="Helical" evidence="5">
    <location>
        <begin position="163"/>
        <end position="185"/>
    </location>
</feature>
<proteinExistence type="predicted"/>
<keyword evidence="4 5" id="KW-0472">Membrane</keyword>
<dbReference type="GO" id="GO:0030026">
    <property type="term" value="P:intracellular manganese ion homeostasis"/>
    <property type="evidence" value="ECO:0007669"/>
    <property type="project" value="InterPro"/>
</dbReference>
<sequence length="220" mass="23520">MVSKYNKVGNENVLLAEEKDMERISIGKINCFRFWDSLSVLRAGILGANDGIISVSGIVLGAVGADLNSSTLFFSGIAGMIAGACSMAGGEYISVSAQRDVQRNKIELQQKYKEIDRKESDTLIRSIDVLNPFHASISSFFSFILGSLIPLTAISLSTSRWRVINTVIAMIVALTLNAVVSSAHSEISTRRTIARNIAVGIITIVLTYAIGSLFGVSAAG</sequence>
<dbReference type="PATRIC" id="fig|701521.8.peg.228"/>
<feature type="transmembrane region" description="Helical" evidence="5">
    <location>
        <begin position="43"/>
        <end position="65"/>
    </location>
</feature>
<feature type="transmembrane region" description="Helical" evidence="5">
    <location>
        <begin position="71"/>
        <end position="95"/>
    </location>
</feature>
<dbReference type="eggNOG" id="COG1814">
    <property type="taxonomic scope" value="Bacteria"/>
</dbReference>
<comment type="subcellular location">
    <subcellularLocation>
        <location evidence="1">Endomembrane system</location>
        <topology evidence="1">Multi-pass membrane protein</topology>
    </subcellularLocation>
</comment>
<gene>
    <name evidence="6" type="ordered locus">PECL_238</name>
</gene>
<dbReference type="InterPro" id="IPR008217">
    <property type="entry name" value="Ccc1_fam"/>
</dbReference>